<evidence type="ECO:0000256" key="1">
    <source>
        <dbReference type="SAM" id="Phobius"/>
    </source>
</evidence>
<protein>
    <recommendedName>
        <fullName evidence="4">DUF4234 domain-containing protein</fullName>
    </recommendedName>
</protein>
<sequence>MRLYISRLREYIEERGNDTRFSFVLVELPFVVGAALSAVMLGLLLFALVLGAVTSIGTGTEFVYMHSSRLQAASEVRIEATAGFAALLGLLVFWLVAAAVGFALWSVYAVYKLVAREVDHRRRVDRIYQTVYELFTELGVDRARLAALRDRVDDARDALSEHSPGLWAIVYLVFSIVILYILHFLSRDLSRHERVERRLYEQIYEVLREKGVAAARPPILEGEATPERPTILYIVATLLTLGVFLAYWVHVVNRDWNRHVAAHERTEKWLLETLEALAETTRS</sequence>
<accession>G0EFK2</accession>
<feature type="transmembrane region" description="Helical" evidence="1">
    <location>
        <begin position="166"/>
        <end position="185"/>
    </location>
</feature>
<dbReference type="Proteomes" id="UP000001037">
    <property type="component" value="Chromosome"/>
</dbReference>
<evidence type="ECO:0000313" key="3">
    <source>
        <dbReference type="Proteomes" id="UP000001037"/>
    </source>
</evidence>
<dbReference type="eggNOG" id="arCOG06689">
    <property type="taxonomic scope" value="Archaea"/>
</dbReference>
<dbReference type="KEGG" id="pfm:Pyrfu_1161"/>
<feature type="transmembrane region" description="Helical" evidence="1">
    <location>
        <begin position="45"/>
        <end position="64"/>
    </location>
</feature>
<feature type="transmembrane region" description="Helical" evidence="1">
    <location>
        <begin position="84"/>
        <end position="111"/>
    </location>
</feature>
<keyword evidence="1" id="KW-0472">Membrane</keyword>
<keyword evidence="3" id="KW-1185">Reference proteome</keyword>
<dbReference type="AlphaFoldDB" id="G0EFK2"/>
<feature type="transmembrane region" description="Helical" evidence="1">
    <location>
        <begin position="230"/>
        <end position="249"/>
    </location>
</feature>
<name>G0EFK2_PYRF1</name>
<evidence type="ECO:0008006" key="4">
    <source>
        <dbReference type="Google" id="ProtNLM"/>
    </source>
</evidence>
<dbReference type="HOGENOM" id="CLU_085612_0_0_2"/>
<dbReference type="EMBL" id="CP002838">
    <property type="protein sequence ID" value="AEM39026.1"/>
    <property type="molecule type" value="Genomic_DNA"/>
</dbReference>
<gene>
    <name evidence="2" type="ordered locus">Pyrfu_1161</name>
</gene>
<feature type="transmembrane region" description="Helical" evidence="1">
    <location>
        <begin position="21"/>
        <end position="39"/>
    </location>
</feature>
<organism evidence="2 3">
    <name type="scientific">Pyrolobus fumarii (strain DSM 11204 / 1A)</name>
    <dbReference type="NCBI Taxonomy" id="694429"/>
    <lineage>
        <taxon>Archaea</taxon>
        <taxon>Thermoproteota</taxon>
        <taxon>Thermoprotei</taxon>
        <taxon>Desulfurococcales</taxon>
        <taxon>Pyrodictiaceae</taxon>
        <taxon>Pyrolobus</taxon>
    </lineage>
</organism>
<dbReference type="InParanoid" id="G0EFK2"/>
<keyword evidence="1" id="KW-1133">Transmembrane helix</keyword>
<proteinExistence type="predicted"/>
<keyword evidence="1" id="KW-0812">Transmembrane</keyword>
<evidence type="ECO:0000313" key="2">
    <source>
        <dbReference type="EMBL" id="AEM39026.1"/>
    </source>
</evidence>
<reference evidence="2 3" key="1">
    <citation type="journal article" date="2011" name="Stand. Genomic Sci.">
        <title>Complete genome sequence of the hyperthermophilic chemolithoautotroph Pyrolobus fumarii type strain (1A).</title>
        <authorList>
            <person name="Anderson I."/>
            <person name="Goker M."/>
            <person name="Nolan M."/>
            <person name="Lucas S."/>
            <person name="Hammon N."/>
            <person name="Deshpande S."/>
            <person name="Cheng J.F."/>
            <person name="Tapia R."/>
            <person name="Han C."/>
            <person name="Goodwin L."/>
            <person name="Pitluck S."/>
            <person name="Huntemann M."/>
            <person name="Liolios K."/>
            <person name="Ivanova N."/>
            <person name="Pagani I."/>
            <person name="Mavromatis K."/>
            <person name="Ovchinikova G."/>
            <person name="Pati A."/>
            <person name="Chen A."/>
            <person name="Palaniappan K."/>
            <person name="Land M."/>
            <person name="Hauser L."/>
            <person name="Brambilla E.M."/>
            <person name="Huber H."/>
            <person name="Yasawong M."/>
            <person name="Rohde M."/>
            <person name="Spring S."/>
            <person name="Abt B."/>
            <person name="Sikorski J."/>
            <person name="Wirth R."/>
            <person name="Detter J.C."/>
            <person name="Woyke T."/>
            <person name="Bristow J."/>
            <person name="Eisen J.A."/>
            <person name="Markowitz V."/>
            <person name="Hugenholtz P."/>
            <person name="Kyrpides N.C."/>
            <person name="Klenk H.P."/>
            <person name="Lapidus A."/>
        </authorList>
    </citation>
    <scope>NUCLEOTIDE SEQUENCE [LARGE SCALE GENOMIC DNA]</scope>
    <source>
        <strain evidence="3">DSM 11204 / 1A</strain>
    </source>
</reference>